<dbReference type="PANTHER" id="PTHR43586">
    <property type="entry name" value="CYSTEINE DESULFURASE"/>
    <property type="match status" value="1"/>
</dbReference>
<dbReference type="Proteomes" id="UP000053424">
    <property type="component" value="Unassembled WGS sequence"/>
</dbReference>
<dbReference type="EMBL" id="KN831785">
    <property type="protein sequence ID" value="KIM39602.1"/>
    <property type="molecule type" value="Genomic_DNA"/>
</dbReference>
<dbReference type="PANTHER" id="PTHR43586:SF21">
    <property type="entry name" value="PYRIDOXAL PHOSPHATE (PLP)-DEPENDENT ASPARTATE AMINOTRANSFERASE SUPERFAMILY"/>
    <property type="match status" value="1"/>
</dbReference>
<accession>A0A0C2YF24</accession>
<gene>
    <name evidence="2" type="ORF">M413DRAFT_447077</name>
</gene>
<protein>
    <recommendedName>
        <fullName evidence="1">Aminotransferase class V domain-containing protein</fullName>
    </recommendedName>
</protein>
<dbReference type="Gene3D" id="3.90.1150.10">
    <property type="entry name" value="Aspartate Aminotransferase, domain 1"/>
    <property type="match status" value="1"/>
</dbReference>
<dbReference type="STRING" id="686832.A0A0C2YF24"/>
<reference evidence="2 3" key="1">
    <citation type="submission" date="2014-04" db="EMBL/GenBank/DDBJ databases">
        <authorList>
            <consortium name="DOE Joint Genome Institute"/>
            <person name="Kuo A."/>
            <person name="Gay G."/>
            <person name="Dore J."/>
            <person name="Kohler A."/>
            <person name="Nagy L.G."/>
            <person name="Floudas D."/>
            <person name="Copeland A."/>
            <person name="Barry K.W."/>
            <person name="Cichocki N."/>
            <person name="Veneault-Fourrey C."/>
            <person name="LaButti K."/>
            <person name="Lindquist E.A."/>
            <person name="Lipzen A."/>
            <person name="Lundell T."/>
            <person name="Morin E."/>
            <person name="Murat C."/>
            <person name="Sun H."/>
            <person name="Tunlid A."/>
            <person name="Henrissat B."/>
            <person name="Grigoriev I.V."/>
            <person name="Hibbett D.S."/>
            <person name="Martin F."/>
            <person name="Nordberg H.P."/>
            <person name="Cantor M.N."/>
            <person name="Hua S.X."/>
        </authorList>
    </citation>
    <scope>NUCLEOTIDE SEQUENCE [LARGE SCALE GENOMIC DNA]</scope>
    <source>
        <strain evidence="3">h7</strain>
    </source>
</reference>
<feature type="domain" description="Aminotransferase class V" evidence="1">
    <location>
        <begin position="23"/>
        <end position="417"/>
    </location>
</feature>
<dbReference type="InterPro" id="IPR015421">
    <property type="entry name" value="PyrdxlP-dep_Trfase_major"/>
</dbReference>
<organism evidence="2 3">
    <name type="scientific">Hebeloma cylindrosporum</name>
    <dbReference type="NCBI Taxonomy" id="76867"/>
    <lineage>
        <taxon>Eukaryota</taxon>
        <taxon>Fungi</taxon>
        <taxon>Dikarya</taxon>
        <taxon>Basidiomycota</taxon>
        <taxon>Agaricomycotina</taxon>
        <taxon>Agaricomycetes</taxon>
        <taxon>Agaricomycetidae</taxon>
        <taxon>Agaricales</taxon>
        <taxon>Agaricineae</taxon>
        <taxon>Hymenogastraceae</taxon>
        <taxon>Hebeloma</taxon>
    </lineage>
</organism>
<sequence length="427" mass="47013">MASFKLDVQKARSHFPALDSGFIFADNAGGSQAAKEVVDRISDYLLNTNVQLGADYSVSVLSTQRVLTDGPREAAKLFNAHSPDEIVFGSSSTLNLVNLSYGLESDIQPGDEFIVTGEHEANVGPWRKLAARRGAILKSWNPSPTTPENPYSVKLKVEDLIPLISAKTRIVAITACSNILGSIVPVKEVVKAVREEAKAKGAKKVEISVDCVAYAPHRFIDVQDWDVDFCVFSFYKLYGPHISGLYVRAPALQHSVTKIVHHFLDVDTVAYKLQPGGPGYELVYGATGVIPYLLSLTPQNDLRASFDAIAAHEQTLLQPLISFLVDPVQKERGVRIVGEETVNLERVPTVSFIVTGQRPLKSRAIVDFFDKKGGIGIRYGHFYAYTLVDTLAPKLDTDDGVVRISLVHYNTVEEVHRILELLKEVLR</sequence>
<dbReference type="Pfam" id="PF00266">
    <property type="entry name" value="Aminotran_5"/>
    <property type="match status" value="1"/>
</dbReference>
<evidence type="ECO:0000259" key="1">
    <source>
        <dbReference type="Pfam" id="PF00266"/>
    </source>
</evidence>
<evidence type="ECO:0000313" key="3">
    <source>
        <dbReference type="Proteomes" id="UP000053424"/>
    </source>
</evidence>
<name>A0A0C2YF24_HEBCY</name>
<evidence type="ECO:0000313" key="2">
    <source>
        <dbReference type="EMBL" id="KIM39602.1"/>
    </source>
</evidence>
<dbReference type="AlphaFoldDB" id="A0A0C2YF24"/>
<proteinExistence type="predicted"/>
<dbReference type="InterPro" id="IPR015422">
    <property type="entry name" value="PyrdxlP-dep_Trfase_small"/>
</dbReference>
<reference evidence="3" key="2">
    <citation type="submission" date="2015-01" db="EMBL/GenBank/DDBJ databases">
        <title>Evolutionary Origins and Diversification of the Mycorrhizal Mutualists.</title>
        <authorList>
            <consortium name="DOE Joint Genome Institute"/>
            <consortium name="Mycorrhizal Genomics Consortium"/>
            <person name="Kohler A."/>
            <person name="Kuo A."/>
            <person name="Nagy L.G."/>
            <person name="Floudas D."/>
            <person name="Copeland A."/>
            <person name="Barry K.W."/>
            <person name="Cichocki N."/>
            <person name="Veneault-Fourrey C."/>
            <person name="LaButti K."/>
            <person name="Lindquist E.A."/>
            <person name="Lipzen A."/>
            <person name="Lundell T."/>
            <person name="Morin E."/>
            <person name="Murat C."/>
            <person name="Riley R."/>
            <person name="Ohm R."/>
            <person name="Sun H."/>
            <person name="Tunlid A."/>
            <person name="Henrissat B."/>
            <person name="Grigoriev I.V."/>
            <person name="Hibbett D.S."/>
            <person name="Martin F."/>
        </authorList>
    </citation>
    <scope>NUCLEOTIDE SEQUENCE [LARGE SCALE GENOMIC DNA]</scope>
    <source>
        <strain evidence="3">h7</strain>
    </source>
</reference>
<keyword evidence="3" id="KW-1185">Reference proteome</keyword>
<dbReference type="InterPro" id="IPR000192">
    <property type="entry name" value="Aminotrans_V_dom"/>
</dbReference>
<dbReference type="Gene3D" id="3.40.640.10">
    <property type="entry name" value="Type I PLP-dependent aspartate aminotransferase-like (Major domain)"/>
    <property type="match status" value="1"/>
</dbReference>
<dbReference type="InterPro" id="IPR015424">
    <property type="entry name" value="PyrdxlP-dep_Trfase"/>
</dbReference>
<dbReference type="OrthoDB" id="420046at2759"/>
<dbReference type="HOGENOM" id="CLU_003433_2_2_1"/>
<dbReference type="SUPFAM" id="SSF53383">
    <property type="entry name" value="PLP-dependent transferases"/>
    <property type="match status" value="1"/>
</dbReference>